<gene>
    <name evidence="7" type="primary">CM1</name>
    <name evidence="7" type="ORF">BGW38_004069</name>
</gene>
<dbReference type="GO" id="GO:0004106">
    <property type="term" value="F:chorismate mutase activity"/>
    <property type="evidence" value="ECO:0007669"/>
    <property type="project" value="UniProtKB-EC"/>
</dbReference>
<proteinExistence type="predicted"/>
<dbReference type="InterPro" id="IPR036263">
    <property type="entry name" value="Chorismate_II_sf"/>
</dbReference>
<organism evidence="7 8">
    <name type="scientific">Lunasporangiospora selenospora</name>
    <dbReference type="NCBI Taxonomy" id="979761"/>
    <lineage>
        <taxon>Eukaryota</taxon>
        <taxon>Fungi</taxon>
        <taxon>Fungi incertae sedis</taxon>
        <taxon>Mucoromycota</taxon>
        <taxon>Mortierellomycotina</taxon>
        <taxon>Mortierellomycetes</taxon>
        <taxon>Mortierellales</taxon>
        <taxon>Mortierellaceae</taxon>
        <taxon>Lunasporangiospora</taxon>
    </lineage>
</organism>
<dbReference type="PROSITE" id="PS51169">
    <property type="entry name" value="CHORISMATE_MUT_3"/>
    <property type="match status" value="1"/>
</dbReference>
<reference evidence="7" key="1">
    <citation type="journal article" date="2020" name="Fungal Divers.">
        <title>Resolving the Mortierellaceae phylogeny through synthesis of multi-gene phylogenetics and phylogenomics.</title>
        <authorList>
            <person name="Vandepol N."/>
            <person name="Liber J."/>
            <person name="Desiro A."/>
            <person name="Na H."/>
            <person name="Kennedy M."/>
            <person name="Barry K."/>
            <person name="Grigoriev I.V."/>
            <person name="Miller A.N."/>
            <person name="O'Donnell K."/>
            <person name="Stajich J.E."/>
            <person name="Bonito G."/>
        </authorList>
    </citation>
    <scope>NUCLEOTIDE SEQUENCE</scope>
    <source>
        <strain evidence="7">KOD1015</strain>
    </source>
</reference>
<comment type="catalytic activity">
    <reaction evidence="6">
        <text>chorismate = prephenate</text>
        <dbReference type="Rhea" id="RHEA:13897"/>
        <dbReference type="ChEBI" id="CHEBI:29748"/>
        <dbReference type="ChEBI" id="CHEBI:29934"/>
        <dbReference type="EC" id="5.4.99.5"/>
    </reaction>
    <physiologicalReaction direction="left-to-right" evidence="6">
        <dbReference type="Rhea" id="RHEA:13898"/>
    </physiologicalReaction>
</comment>
<keyword evidence="5" id="KW-0413">Isomerase</keyword>
<dbReference type="GO" id="GO:0005737">
    <property type="term" value="C:cytoplasm"/>
    <property type="evidence" value="ECO:0007669"/>
    <property type="project" value="UniProtKB-SubCell"/>
</dbReference>
<name>A0A9P6FQ72_9FUNG</name>
<keyword evidence="4" id="KW-0028">Amino-acid biosynthesis</keyword>
<feature type="non-terminal residue" evidence="7">
    <location>
        <position position="1"/>
    </location>
</feature>
<dbReference type="OrthoDB" id="191918at2759"/>
<evidence type="ECO:0000313" key="8">
    <source>
        <dbReference type="Proteomes" id="UP000780801"/>
    </source>
</evidence>
<keyword evidence="3" id="KW-0963">Cytoplasm</keyword>
<dbReference type="PANTHER" id="PTHR21145:SF12">
    <property type="entry name" value="CHORISMATE MUTASE"/>
    <property type="match status" value="1"/>
</dbReference>
<keyword evidence="4" id="KW-0057">Aromatic amino acid biosynthesis</keyword>
<comment type="subcellular location">
    <subcellularLocation>
        <location evidence="1">Cytoplasm</location>
    </subcellularLocation>
</comment>
<keyword evidence="8" id="KW-1185">Reference proteome</keyword>
<dbReference type="InterPro" id="IPR037039">
    <property type="entry name" value="CM_AroQ_sf_eucaryotic"/>
</dbReference>
<dbReference type="SUPFAM" id="SSF48600">
    <property type="entry name" value="Chorismate mutase II"/>
    <property type="match status" value="1"/>
</dbReference>
<sequence length="101" mass="11435">QKTYIQLIQAGDRDGIMNLLTNKTVEDALLRRLRQKAQIYGRDITETGAAVITNPGNGKGQKISPDVVVDMYEQFVIPLTKEVEVDYLMKRLDGWQIPQDS</sequence>
<dbReference type="EC" id="5.4.99.5" evidence="2"/>
<evidence type="ECO:0000256" key="2">
    <source>
        <dbReference type="ARBA" id="ARBA00012404"/>
    </source>
</evidence>
<dbReference type="GO" id="GO:0046417">
    <property type="term" value="P:chorismate metabolic process"/>
    <property type="evidence" value="ECO:0007669"/>
    <property type="project" value="InterPro"/>
</dbReference>
<dbReference type="PANTHER" id="PTHR21145">
    <property type="entry name" value="CHORISMATE MUTASE"/>
    <property type="match status" value="1"/>
</dbReference>
<evidence type="ECO:0000256" key="4">
    <source>
        <dbReference type="ARBA" id="ARBA00023222"/>
    </source>
</evidence>
<evidence type="ECO:0000256" key="6">
    <source>
        <dbReference type="ARBA" id="ARBA00023979"/>
    </source>
</evidence>
<evidence type="ECO:0000256" key="1">
    <source>
        <dbReference type="ARBA" id="ARBA00004496"/>
    </source>
</evidence>
<evidence type="ECO:0000313" key="7">
    <source>
        <dbReference type="EMBL" id="KAF9579607.1"/>
    </source>
</evidence>
<protein>
    <recommendedName>
        <fullName evidence="2">chorismate mutase</fullName>
        <ecNumber evidence="2">5.4.99.5</ecNumber>
    </recommendedName>
</protein>
<dbReference type="AlphaFoldDB" id="A0A9P6FQ72"/>
<comment type="caution">
    <text evidence="7">The sequence shown here is derived from an EMBL/GenBank/DDBJ whole genome shotgun (WGS) entry which is preliminary data.</text>
</comment>
<dbReference type="Proteomes" id="UP000780801">
    <property type="component" value="Unassembled WGS sequence"/>
</dbReference>
<evidence type="ECO:0000256" key="3">
    <source>
        <dbReference type="ARBA" id="ARBA00022490"/>
    </source>
</evidence>
<dbReference type="EMBL" id="JAABOA010002637">
    <property type="protein sequence ID" value="KAF9579607.1"/>
    <property type="molecule type" value="Genomic_DNA"/>
</dbReference>
<dbReference type="Gene3D" id="1.10.590.10">
    <property type="entry name" value="Chorismate mutase, AroQ class superfamily, eukaryotic"/>
    <property type="match status" value="1"/>
</dbReference>
<accession>A0A9P6FQ72</accession>
<dbReference type="GO" id="GO:0009094">
    <property type="term" value="P:L-phenylalanine biosynthetic process"/>
    <property type="evidence" value="ECO:0007669"/>
    <property type="project" value="UniProtKB-KW"/>
</dbReference>
<keyword evidence="4" id="KW-0584">Phenylalanine biosynthesis</keyword>
<evidence type="ECO:0000256" key="5">
    <source>
        <dbReference type="ARBA" id="ARBA00023235"/>
    </source>
</evidence>
<dbReference type="InterPro" id="IPR008238">
    <property type="entry name" value="Chorismate_mutase_AroQ_euk"/>
</dbReference>